<dbReference type="RefSeq" id="WP_169591883.1">
    <property type="nucleotide sequence ID" value="NZ_VCQU01000009.1"/>
</dbReference>
<accession>A0A848KJZ0</accession>
<reference evidence="1 2" key="1">
    <citation type="submission" date="2019-05" db="EMBL/GenBank/DDBJ databases">
        <authorList>
            <person name="Lee S.D."/>
        </authorList>
    </citation>
    <scope>NUCLEOTIDE SEQUENCE [LARGE SCALE GENOMIC DNA]</scope>
    <source>
        <strain evidence="1 2">YC2-7</strain>
    </source>
</reference>
<dbReference type="EMBL" id="VCQU01000009">
    <property type="protein sequence ID" value="NMN98156.1"/>
    <property type="molecule type" value="Genomic_DNA"/>
</dbReference>
<sequence>MFLPSYPDLFDRFRLESAEAALADRAASGDRDAIDAARCLLDLGISTMEPARLSASPFQVQPHYIDGPNPLARATRVLGDPDVVRFSLDGGVGSPIERVPLAIVWFNLESMSGGVQRLVADQCVAAGVGSMRSATVVAGKGGVVAAMVQIGATGSAVVDPHPGFVYLH</sequence>
<comment type="caution">
    <text evidence="1">The sequence shown here is derived from an EMBL/GenBank/DDBJ whole genome shotgun (WGS) entry which is preliminary data.</text>
</comment>
<gene>
    <name evidence="1" type="ORF">FGL95_24240</name>
</gene>
<organism evidence="1 2">
    <name type="scientific">Antrihabitans stalactiti</name>
    <dbReference type="NCBI Taxonomy" id="2584121"/>
    <lineage>
        <taxon>Bacteria</taxon>
        <taxon>Bacillati</taxon>
        <taxon>Actinomycetota</taxon>
        <taxon>Actinomycetes</taxon>
        <taxon>Mycobacteriales</taxon>
        <taxon>Nocardiaceae</taxon>
        <taxon>Antrihabitans</taxon>
    </lineage>
</organism>
<protein>
    <submittedName>
        <fullName evidence="1">Uncharacterized protein</fullName>
    </submittedName>
</protein>
<dbReference type="AlphaFoldDB" id="A0A848KJZ0"/>
<reference evidence="1 2" key="2">
    <citation type="submission" date="2020-06" db="EMBL/GenBank/DDBJ databases">
        <title>Antribacter stalactiti gen. nov., sp. nov., a new member of the family Nacardiaceae isolated from a cave.</title>
        <authorList>
            <person name="Kim I.S."/>
        </authorList>
    </citation>
    <scope>NUCLEOTIDE SEQUENCE [LARGE SCALE GENOMIC DNA]</scope>
    <source>
        <strain evidence="1 2">YC2-7</strain>
    </source>
</reference>
<proteinExistence type="predicted"/>
<keyword evidence="2" id="KW-1185">Reference proteome</keyword>
<evidence type="ECO:0000313" key="1">
    <source>
        <dbReference type="EMBL" id="NMN98156.1"/>
    </source>
</evidence>
<name>A0A848KJZ0_9NOCA</name>
<evidence type="ECO:0000313" key="2">
    <source>
        <dbReference type="Proteomes" id="UP000535543"/>
    </source>
</evidence>
<dbReference type="Proteomes" id="UP000535543">
    <property type="component" value="Unassembled WGS sequence"/>
</dbReference>